<evidence type="ECO:0000313" key="20">
    <source>
        <dbReference type="RefSeq" id="XP_031568728.1"/>
    </source>
</evidence>
<dbReference type="InterPro" id="IPR044570">
    <property type="entry name" value="Set1-like"/>
</dbReference>
<keyword evidence="5" id="KW-0949">S-adenosyl-L-methionine</keyword>
<dbReference type="GO" id="GO:0140999">
    <property type="term" value="F:histone H3K4 trimethyltransferase activity"/>
    <property type="evidence" value="ECO:0007669"/>
    <property type="project" value="UniProtKB-EC"/>
</dbReference>
<evidence type="ECO:0000256" key="6">
    <source>
        <dbReference type="ARBA" id="ARBA00022853"/>
    </source>
</evidence>
<feature type="compositionally biased region" description="Polar residues" evidence="15">
    <location>
        <begin position="1022"/>
        <end position="1035"/>
    </location>
</feature>
<evidence type="ECO:0000256" key="14">
    <source>
        <dbReference type="PROSITE-ProRule" id="PRU00176"/>
    </source>
</evidence>
<feature type="compositionally biased region" description="Low complexity" evidence="15">
    <location>
        <begin position="1036"/>
        <end position="1049"/>
    </location>
</feature>
<dbReference type="SMART" id="SM00508">
    <property type="entry name" value="PostSET"/>
    <property type="match status" value="1"/>
</dbReference>
<dbReference type="PROSITE" id="PS50102">
    <property type="entry name" value="RRM"/>
    <property type="match status" value="1"/>
</dbReference>
<dbReference type="Proteomes" id="UP000515163">
    <property type="component" value="Unplaced"/>
</dbReference>
<evidence type="ECO:0000256" key="10">
    <source>
        <dbReference type="ARBA" id="ARBA00023242"/>
    </source>
</evidence>
<evidence type="ECO:0000256" key="9">
    <source>
        <dbReference type="ARBA" id="ARBA00023163"/>
    </source>
</evidence>
<feature type="compositionally biased region" description="Basic and acidic residues" evidence="15">
    <location>
        <begin position="1247"/>
        <end position="1260"/>
    </location>
</feature>
<organism evidence="19 20">
    <name type="scientific">Actinia tenebrosa</name>
    <name type="common">Australian red waratah sea anemone</name>
    <dbReference type="NCBI Taxonomy" id="6105"/>
    <lineage>
        <taxon>Eukaryota</taxon>
        <taxon>Metazoa</taxon>
        <taxon>Cnidaria</taxon>
        <taxon>Anthozoa</taxon>
        <taxon>Hexacorallia</taxon>
        <taxon>Actiniaria</taxon>
        <taxon>Actiniidae</taxon>
        <taxon>Actinia</taxon>
    </lineage>
</organism>
<feature type="compositionally biased region" description="Basic and acidic residues" evidence="15">
    <location>
        <begin position="393"/>
        <end position="479"/>
    </location>
</feature>
<accession>A0A6P8IR24</accession>
<keyword evidence="6" id="KW-0156">Chromatin regulator</keyword>
<comment type="catalytic activity">
    <reaction evidence="13">
        <text>N(6),N(6)-dimethyl-L-lysyl(4)-[histone H3] + S-adenosyl-L-methionine = N(6),N(6),N(6)-trimethyl-L-lysyl(4)-[histone H3] + S-adenosyl-L-homocysteine + H(+)</text>
        <dbReference type="Rhea" id="RHEA:60272"/>
        <dbReference type="Rhea" id="RHEA-COMP:15537"/>
        <dbReference type="Rhea" id="RHEA-COMP:15540"/>
        <dbReference type="ChEBI" id="CHEBI:15378"/>
        <dbReference type="ChEBI" id="CHEBI:57856"/>
        <dbReference type="ChEBI" id="CHEBI:59789"/>
        <dbReference type="ChEBI" id="CHEBI:61961"/>
        <dbReference type="ChEBI" id="CHEBI:61976"/>
    </reaction>
</comment>
<feature type="compositionally biased region" description="Basic and acidic residues" evidence="15">
    <location>
        <begin position="1345"/>
        <end position="1387"/>
    </location>
</feature>
<evidence type="ECO:0000313" key="19">
    <source>
        <dbReference type="Proteomes" id="UP000515163"/>
    </source>
</evidence>
<evidence type="ECO:0000259" key="16">
    <source>
        <dbReference type="PROSITE" id="PS50102"/>
    </source>
</evidence>
<keyword evidence="19" id="KW-1185">Reference proteome</keyword>
<dbReference type="EC" id="2.1.1.354" evidence="2"/>
<sequence>MSYEPPGFSRKSVYGHEKLYESSSKVGSTFLSSEKPVANGAGRSLSRQEDVKQRRNYKLLIDPALKKGSQKIFRYDGEFDGQSPIIPRDPRSRRTRIWTLNKADLPVPNFKVDKYYVGTPPQREVVFTGLNDNVDRKFLQEMCLKYGKVENIKIYYDPLTKKHTGKAKVTFDLTKSAKLACSKLDGCSVMGNIISTQLEPNLKGLASRLKQQKSLEKPPFLNTNKPTLHYPTPPSTNSHSPSLESSLSTSSTPKVSRPVDPRIRNPPTPVTPPLLDVNSSMLSSKLQQRSSLSSQLSLSGHGSVFSTSLSSSSSFEPISPPPLPKNIVPRPIEDTPIEGAPPLPPPVEQTSSFLNYEDISPEQTYSPEDKAKKVSSTQEAPKTTTSKTSGRSTCDESKIGKMIENLRKDSAWCSPSRDHSRSPKSDKYSSREYRSHDSRHYNDYDDKGDRHRDRYGDYHRDYRDDKDYSSRRDNKRSDGSRYSGRSSSYKHHETWKDSHNDYKSRKSDYSRSSYRDDYNDRKHGDRQKDNSKYKKSDRYTTSPRRPEDRDRYSGSPRHGEEKRKSDSNETHGKEDLRTREWHSRKSPNDYTENKNADTCVSSREERRSVFRTERSLSPQKIGKSPVASSLGSPKELQPDPPLLGYSSGKSHSLDNYETNAYGVVSVEGSNEEPFPPGEEKSFFHEQDLEISRLMKLPNMQEPIRKRKLSHDAEDDNSSSKRLNIDKRGTPFSESESETNTTDLVSLGDFRGSQQASETRDKKGGVIDTELNGTDDTTHADMLQVEDISPCQSPLGVTVVTGNTVVKLSDSNNLYSDIEANEDTETEIKNDGQNDDDDDMSLSSISSNEDTFELNEPSKKISPKNQPVSLPPPNIFQYPPAIIPPPVMYNPLVPPPGMPFPPPPLPPIPGMPPPIPPPTLPHIIPPPSVLPSVQPASVPYPSTYPLHPRLSCGYGQGFEYRPTKQEKLWNWKRQIIDVVSGVVRNELDAVLSRDVFRKLVEASAFKSLEAWWENQCKPKITPSVPSTLQQTSTVAHPSSSTPSTLLGPSPFDLSHSMAMGLRASLPKLPSFKRRAPEPKPDAKKTKELAKSLLGKTVESSLSLKRRRAYDSESEHDTEVELSSREGDKRPRTVSSLVDDGDDERSQSPWQHLDDAAPPAMDVRISKATDRRVSTGSSLYKTIYSSESEDESESEAETEEKEESEDEQAESEEEREEYESETESSEEESGEESDEEDSEESEEEEEEKDNEKVEVEFKKPILSDDAEETDRSFSGTSQSQMPESEISDFDKEDIDTAAIKSTVETITLSQTTNYDTTSGLAIQPRIDKMELFEKDLTTDTETIVSEEEVRPQTDKEEEKTTPVSAEEKEQEKKVDKEVEEITDKPEDKPSLTPHIQSIASLVELDHSYGLVCREETPPIDVITVDQETPDSKFTVIEKEFQEELEDLKDGKKVKAEKKLPKHVFPVRSFEQDDELVYEFLKSGLDYEDAHFLKVGFDQLVQVCSDSVVGAKWSFHPVTAQPTSTPTLKRRRQKSEVGVRLHVTGSARSEGYYKIDSKEKAKYAESVQGIVQHEKNIATIEEPKLDASKGKQLSRENRAMQRRLQSAVCNEDFGDILKFNKLRVRKKQLKFAKSPIHDWGLIALEPIAADEMVIEYLGEMIRQVIADNRERSYERKGIGSSYMFRLDEDTIIDATVKGNFARFINHCCDPNCYAKVIALENEKKIVIYSKRDIKVNEEITYDYKFPLEDEKIPCLCGSPGCRGTLN</sequence>
<feature type="domain" description="SET" evidence="17">
    <location>
        <begin position="1624"/>
        <end position="1741"/>
    </location>
</feature>
<feature type="compositionally biased region" description="Acidic residues" evidence="15">
    <location>
        <begin position="1185"/>
        <end position="1246"/>
    </location>
</feature>
<dbReference type="InterPro" id="IPR035979">
    <property type="entry name" value="RBD_domain_sf"/>
</dbReference>
<feature type="compositionally biased region" description="Basic and acidic residues" evidence="15">
    <location>
        <begin position="1073"/>
        <end position="1088"/>
    </location>
</feature>
<dbReference type="SMART" id="SM01291">
    <property type="entry name" value="N-SET"/>
    <property type="match status" value="1"/>
</dbReference>
<comment type="catalytic activity">
    <reaction evidence="11">
        <text>L-lysyl(4)-[histone H3] + 3 S-adenosyl-L-methionine = N(6),N(6),N(6)-trimethyl-L-lysyl(4)-[histone H3] + 3 S-adenosyl-L-homocysteine + 3 H(+)</text>
        <dbReference type="Rhea" id="RHEA:60260"/>
        <dbReference type="Rhea" id="RHEA-COMP:15537"/>
        <dbReference type="Rhea" id="RHEA-COMP:15547"/>
        <dbReference type="ChEBI" id="CHEBI:15378"/>
        <dbReference type="ChEBI" id="CHEBI:29969"/>
        <dbReference type="ChEBI" id="CHEBI:57856"/>
        <dbReference type="ChEBI" id="CHEBI:59789"/>
        <dbReference type="ChEBI" id="CHEBI:61961"/>
        <dbReference type="EC" id="2.1.1.354"/>
    </reaction>
</comment>
<dbReference type="PANTHER" id="PTHR45814">
    <property type="entry name" value="HISTONE-LYSINE N-METHYLTRANSFERASE SETD1"/>
    <property type="match status" value="1"/>
</dbReference>
<evidence type="ECO:0000256" key="15">
    <source>
        <dbReference type="SAM" id="MobiDB-lite"/>
    </source>
</evidence>
<dbReference type="InterPro" id="IPR001214">
    <property type="entry name" value="SET_dom"/>
</dbReference>
<dbReference type="FunFam" id="2.170.270.10:FF:000010">
    <property type="entry name" value="Histone-lysine N-methyltransferase"/>
    <property type="match status" value="1"/>
</dbReference>
<comment type="subcellular location">
    <subcellularLocation>
        <location evidence="1">Nucleus</location>
    </subcellularLocation>
</comment>
<evidence type="ECO:0000256" key="12">
    <source>
        <dbReference type="ARBA" id="ARBA00047583"/>
    </source>
</evidence>
<dbReference type="OrthoDB" id="308383at2759"/>
<feature type="region of interest" description="Disordered" evidence="15">
    <location>
        <begin position="293"/>
        <end position="655"/>
    </location>
</feature>
<keyword evidence="9" id="KW-0804">Transcription</keyword>
<feature type="region of interest" description="Disordered" evidence="15">
    <location>
        <begin position="1064"/>
        <end position="1290"/>
    </location>
</feature>
<evidence type="ECO:0000259" key="17">
    <source>
        <dbReference type="PROSITE" id="PS50280"/>
    </source>
</evidence>
<dbReference type="PANTHER" id="PTHR45814:SF2">
    <property type="entry name" value="HISTONE-LYSINE N-METHYLTRANSFERASE SETD1"/>
    <property type="match status" value="1"/>
</dbReference>
<dbReference type="InterPro" id="IPR012677">
    <property type="entry name" value="Nucleotide-bd_a/b_plait_sf"/>
</dbReference>
<dbReference type="Gene3D" id="2.170.270.10">
    <property type="entry name" value="SET domain"/>
    <property type="match status" value="1"/>
</dbReference>
<feature type="region of interest" description="Disordered" evidence="15">
    <location>
        <begin position="215"/>
        <end position="277"/>
    </location>
</feature>
<evidence type="ECO:0000256" key="4">
    <source>
        <dbReference type="ARBA" id="ARBA00022679"/>
    </source>
</evidence>
<dbReference type="GO" id="GO:0003723">
    <property type="term" value="F:RNA binding"/>
    <property type="evidence" value="ECO:0007669"/>
    <property type="project" value="UniProtKB-UniRule"/>
</dbReference>
<keyword evidence="4" id="KW-0808">Transferase</keyword>
<feature type="domain" description="Post-SET" evidence="18">
    <location>
        <begin position="1747"/>
        <end position="1763"/>
    </location>
</feature>
<evidence type="ECO:0000256" key="7">
    <source>
        <dbReference type="ARBA" id="ARBA00022884"/>
    </source>
</evidence>
<dbReference type="FunCoup" id="A0A6P8IR24">
    <property type="interactions" value="2227"/>
</dbReference>
<feature type="compositionally biased region" description="Low complexity" evidence="15">
    <location>
        <begin position="293"/>
        <end position="317"/>
    </location>
</feature>
<evidence type="ECO:0000259" key="18">
    <source>
        <dbReference type="PROSITE" id="PS50868"/>
    </source>
</evidence>
<dbReference type="Pfam" id="PF00856">
    <property type="entry name" value="SET"/>
    <property type="match status" value="1"/>
</dbReference>
<dbReference type="InterPro" id="IPR000504">
    <property type="entry name" value="RRM_dom"/>
</dbReference>
<feature type="region of interest" description="Disordered" evidence="15">
    <location>
        <begin position="696"/>
        <end position="774"/>
    </location>
</feature>
<name>A0A6P8IR24_ACTTE</name>
<evidence type="ECO:0000256" key="3">
    <source>
        <dbReference type="ARBA" id="ARBA00022603"/>
    </source>
</evidence>
<feature type="compositionally biased region" description="Polar residues" evidence="15">
    <location>
        <begin position="1172"/>
        <end position="1182"/>
    </location>
</feature>
<dbReference type="RefSeq" id="XP_031568728.1">
    <property type="nucleotide sequence ID" value="XM_031712868.1"/>
</dbReference>
<dbReference type="SMART" id="SM00317">
    <property type="entry name" value="SET"/>
    <property type="match status" value="1"/>
</dbReference>
<dbReference type="InterPro" id="IPR024657">
    <property type="entry name" value="COMPASS_Set1_N-SET"/>
</dbReference>
<evidence type="ECO:0000256" key="2">
    <source>
        <dbReference type="ARBA" id="ARBA00012182"/>
    </source>
</evidence>
<dbReference type="SUPFAM" id="SSF54928">
    <property type="entry name" value="RNA-binding domain, RBD"/>
    <property type="match status" value="1"/>
</dbReference>
<dbReference type="KEGG" id="aten:116303338"/>
<keyword evidence="3" id="KW-0489">Methyltransferase</keyword>
<feature type="region of interest" description="Disordered" evidence="15">
    <location>
        <begin position="816"/>
        <end position="867"/>
    </location>
</feature>
<dbReference type="Pfam" id="PF11764">
    <property type="entry name" value="N-SET"/>
    <property type="match status" value="1"/>
</dbReference>
<dbReference type="SUPFAM" id="SSF82199">
    <property type="entry name" value="SET domain"/>
    <property type="match status" value="1"/>
</dbReference>
<proteinExistence type="predicted"/>
<keyword evidence="8" id="KW-0805">Transcription regulation</keyword>
<dbReference type="Gene3D" id="3.30.70.330">
    <property type="match status" value="1"/>
</dbReference>
<dbReference type="InterPro" id="IPR003616">
    <property type="entry name" value="Post-SET_dom"/>
</dbReference>
<dbReference type="InParanoid" id="A0A6P8IR24"/>
<dbReference type="GeneID" id="116303338"/>
<evidence type="ECO:0000256" key="8">
    <source>
        <dbReference type="ARBA" id="ARBA00023015"/>
    </source>
</evidence>
<reference evidence="20" key="1">
    <citation type="submission" date="2025-08" db="UniProtKB">
        <authorList>
            <consortium name="RefSeq"/>
        </authorList>
    </citation>
    <scope>IDENTIFICATION</scope>
    <source>
        <tissue evidence="20">Tentacle</tissue>
    </source>
</reference>
<gene>
    <name evidence="20" type="primary">LOC116303338</name>
</gene>
<feature type="domain" description="RRM" evidence="16">
    <location>
        <begin position="123"/>
        <end position="201"/>
    </location>
</feature>
<evidence type="ECO:0000256" key="1">
    <source>
        <dbReference type="ARBA" id="ARBA00004123"/>
    </source>
</evidence>
<dbReference type="SMART" id="SM00360">
    <property type="entry name" value="RRM"/>
    <property type="match status" value="1"/>
</dbReference>
<dbReference type="GO" id="GO:0032259">
    <property type="term" value="P:methylation"/>
    <property type="evidence" value="ECO:0007669"/>
    <property type="project" value="UniProtKB-KW"/>
</dbReference>
<dbReference type="GO" id="GO:0048188">
    <property type="term" value="C:Set1C/COMPASS complex"/>
    <property type="evidence" value="ECO:0007669"/>
    <property type="project" value="InterPro"/>
</dbReference>
<comment type="catalytic activity">
    <reaction evidence="12">
        <text>N(6)-methyl-L-lysyl(4)-[histone H3] + S-adenosyl-L-methionine = N(6),N(6)-dimethyl-L-lysyl(4)-[histone H3] + S-adenosyl-L-homocysteine + H(+)</text>
        <dbReference type="Rhea" id="RHEA:60268"/>
        <dbReference type="Rhea" id="RHEA-COMP:15540"/>
        <dbReference type="Rhea" id="RHEA-COMP:15543"/>
        <dbReference type="ChEBI" id="CHEBI:15378"/>
        <dbReference type="ChEBI" id="CHEBI:57856"/>
        <dbReference type="ChEBI" id="CHEBI:59789"/>
        <dbReference type="ChEBI" id="CHEBI:61929"/>
        <dbReference type="ChEBI" id="CHEBI:61976"/>
    </reaction>
</comment>
<evidence type="ECO:0000256" key="13">
    <source>
        <dbReference type="ARBA" id="ARBA00049129"/>
    </source>
</evidence>
<feature type="compositionally biased region" description="Basic and acidic residues" evidence="15">
    <location>
        <begin position="490"/>
        <end position="595"/>
    </location>
</feature>
<evidence type="ECO:0000256" key="5">
    <source>
        <dbReference type="ARBA" id="ARBA00022691"/>
    </source>
</evidence>
<dbReference type="InterPro" id="IPR046341">
    <property type="entry name" value="SET_dom_sf"/>
</dbReference>
<keyword evidence="7 14" id="KW-0694">RNA-binding</keyword>
<dbReference type="PROSITE" id="PS50280">
    <property type="entry name" value="SET"/>
    <property type="match status" value="1"/>
</dbReference>
<keyword evidence="10" id="KW-0539">Nucleus</keyword>
<protein>
    <recommendedName>
        <fullName evidence="2">[histone H3]-lysine(4) N-trimethyltransferase</fullName>
        <ecNumber evidence="2">2.1.1.354</ecNumber>
    </recommendedName>
</protein>
<feature type="compositionally biased region" description="Polar residues" evidence="15">
    <location>
        <begin position="731"/>
        <end position="743"/>
    </location>
</feature>
<feature type="compositionally biased region" description="Low complexity" evidence="15">
    <location>
        <begin position="235"/>
        <end position="253"/>
    </location>
</feature>
<feature type="compositionally biased region" description="Basic and acidic residues" evidence="15">
    <location>
        <begin position="1107"/>
        <end position="1129"/>
    </location>
</feature>
<feature type="compositionally biased region" description="Basic and acidic residues" evidence="15">
    <location>
        <begin position="602"/>
        <end position="614"/>
    </location>
</feature>
<dbReference type="Pfam" id="PF00076">
    <property type="entry name" value="RRM_1"/>
    <property type="match status" value="1"/>
</dbReference>
<feature type="region of interest" description="Disordered" evidence="15">
    <location>
        <begin position="1335"/>
        <end position="1391"/>
    </location>
</feature>
<feature type="region of interest" description="Disordered" evidence="15">
    <location>
        <begin position="1021"/>
        <end position="1050"/>
    </location>
</feature>
<dbReference type="PROSITE" id="PS50868">
    <property type="entry name" value="POST_SET"/>
    <property type="match status" value="1"/>
</dbReference>
<feature type="compositionally biased region" description="Polar residues" evidence="15">
    <location>
        <begin position="1270"/>
        <end position="1280"/>
    </location>
</feature>
<dbReference type="CDD" id="cd19169">
    <property type="entry name" value="SET_SETD1"/>
    <property type="match status" value="1"/>
</dbReference>
<evidence type="ECO:0000256" key="11">
    <source>
        <dbReference type="ARBA" id="ARBA00047571"/>
    </source>
</evidence>
<feature type="compositionally biased region" description="Basic and acidic residues" evidence="15">
    <location>
        <begin position="1162"/>
        <end position="1171"/>
    </location>
</feature>
<dbReference type="InterPro" id="IPR037841">
    <property type="entry name" value="SET_SETD1A/B"/>
</dbReference>